<dbReference type="Proteomes" id="UP000664991">
    <property type="component" value="Unassembled WGS sequence"/>
</dbReference>
<dbReference type="PANTHER" id="PTHR28520:SF2">
    <property type="entry name" value="MITOTIC-SPINDLE ORGANIZING PROTEIN 1"/>
    <property type="match status" value="1"/>
</dbReference>
<comment type="similarity">
    <text evidence="2">Belongs to the MOZART1 family.</text>
</comment>
<dbReference type="PANTHER" id="PTHR28520">
    <property type="entry name" value="MITOTIC-SPINDLE ORGANIZING PROTEIN 1"/>
    <property type="match status" value="1"/>
</dbReference>
<evidence type="ECO:0000313" key="5">
    <source>
        <dbReference type="EMBL" id="KAG5203359.1"/>
    </source>
</evidence>
<sequence>MTRSHGAGSAAAAISRVLDTRLDTETLSICVQLCEQGINPEAVSSAAESMTS</sequence>
<dbReference type="GO" id="GO:0005819">
    <property type="term" value="C:spindle"/>
    <property type="evidence" value="ECO:0007669"/>
    <property type="project" value="TreeGrafter"/>
</dbReference>
<accession>A0A836A196</accession>
<keyword evidence="4" id="KW-0206">Cytoskeleton</keyword>
<reference evidence="5 6" key="1">
    <citation type="submission" date="2020-12" db="EMBL/GenBank/DDBJ databases">
        <title>De novo assembly of Tibetan sheep genome.</title>
        <authorList>
            <person name="Li X."/>
        </authorList>
    </citation>
    <scope>NUCLEOTIDE SEQUENCE [LARGE SCALE GENOMIC DNA]</scope>
    <source>
        <tissue evidence="5">Heart</tissue>
    </source>
</reference>
<organism evidence="5 6">
    <name type="scientific">Ovis aries</name>
    <name type="common">Sheep</name>
    <dbReference type="NCBI Taxonomy" id="9940"/>
    <lineage>
        <taxon>Eukaryota</taxon>
        <taxon>Metazoa</taxon>
        <taxon>Chordata</taxon>
        <taxon>Craniata</taxon>
        <taxon>Vertebrata</taxon>
        <taxon>Euteleostomi</taxon>
        <taxon>Mammalia</taxon>
        <taxon>Eutheria</taxon>
        <taxon>Laurasiatheria</taxon>
        <taxon>Artiodactyla</taxon>
        <taxon>Ruminantia</taxon>
        <taxon>Pecora</taxon>
        <taxon>Bovidae</taxon>
        <taxon>Caprinae</taxon>
        <taxon>Ovis</taxon>
    </lineage>
</organism>
<dbReference type="EMBL" id="JAEMGP010000011">
    <property type="protein sequence ID" value="KAG5203359.1"/>
    <property type="molecule type" value="Genomic_DNA"/>
</dbReference>
<dbReference type="GO" id="GO:0051415">
    <property type="term" value="P:microtubule nucleation by interphase microtubule organizing center"/>
    <property type="evidence" value="ECO:0007669"/>
    <property type="project" value="TreeGrafter"/>
</dbReference>
<evidence type="ECO:0000256" key="3">
    <source>
        <dbReference type="ARBA" id="ARBA00022490"/>
    </source>
</evidence>
<protein>
    <recommendedName>
        <fullName evidence="7">Mitotic-spindle organizing protein 1</fullName>
    </recommendedName>
</protein>
<evidence type="ECO:0000256" key="4">
    <source>
        <dbReference type="ARBA" id="ARBA00023212"/>
    </source>
</evidence>
<comment type="subcellular location">
    <subcellularLocation>
        <location evidence="1">Cytoplasm</location>
        <location evidence="1">Cytoskeleton</location>
        <location evidence="1">Microtubule organizing center</location>
    </subcellularLocation>
</comment>
<dbReference type="GO" id="GO:0090307">
    <property type="term" value="P:mitotic spindle assembly"/>
    <property type="evidence" value="ECO:0007669"/>
    <property type="project" value="TreeGrafter"/>
</dbReference>
<dbReference type="Pfam" id="PF12554">
    <property type="entry name" value="MOZART1"/>
    <property type="match status" value="1"/>
</dbReference>
<dbReference type="GO" id="GO:0031021">
    <property type="term" value="C:interphase microtubule organizing center"/>
    <property type="evidence" value="ECO:0007669"/>
    <property type="project" value="TreeGrafter"/>
</dbReference>
<comment type="caution">
    <text evidence="5">The sequence shown here is derived from an EMBL/GenBank/DDBJ whole genome shotgun (WGS) entry which is preliminary data.</text>
</comment>
<evidence type="ECO:0000256" key="2">
    <source>
        <dbReference type="ARBA" id="ARBA00011015"/>
    </source>
</evidence>
<dbReference type="GO" id="GO:0005813">
    <property type="term" value="C:centrosome"/>
    <property type="evidence" value="ECO:0007669"/>
    <property type="project" value="TreeGrafter"/>
</dbReference>
<proteinExistence type="inferred from homology"/>
<gene>
    <name evidence="5" type="ORF">JEQ12_002942</name>
</gene>
<evidence type="ECO:0000256" key="1">
    <source>
        <dbReference type="ARBA" id="ARBA00004267"/>
    </source>
</evidence>
<keyword evidence="3" id="KW-0963">Cytoplasm</keyword>
<dbReference type="AlphaFoldDB" id="A0A836A196"/>
<evidence type="ECO:0008006" key="7">
    <source>
        <dbReference type="Google" id="ProtNLM"/>
    </source>
</evidence>
<name>A0A836A196_SHEEP</name>
<evidence type="ECO:0000313" key="6">
    <source>
        <dbReference type="Proteomes" id="UP000664991"/>
    </source>
</evidence>
<dbReference type="GO" id="GO:0033566">
    <property type="term" value="P:gamma-tubulin complex localization"/>
    <property type="evidence" value="ECO:0007669"/>
    <property type="project" value="InterPro"/>
</dbReference>
<dbReference type="InterPro" id="IPR022214">
    <property type="entry name" value="MZT1"/>
</dbReference>
<dbReference type="GO" id="GO:0000931">
    <property type="term" value="C:gamma-tubulin ring complex"/>
    <property type="evidence" value="ECO:0007669"/>
    <property type="project" value="InterPro"/>
</dbReference>